<keyword evidence="2" id="KW-1185">Reference proteome</keyword>
<dbReference type="EMBL" id="RCHU02000019">
    <property type="protein sequence ID" value="KAL3565172.1"/>
    <property type="molecule type" value="Genomic_DNA"/>
</dbReference>
<gene>
    <name evidence="1" type="ORF">D5086_033218</name>
</gene>
<comment type="caution">
    <text evidence="1">The sequence shown here is derived from an EMBL/GenBank/DDBJ whole genome shotgun (WGS) entry which is preliminary data.</text>
</comment>
<name>A0ACC4AG68_POPAL</name>
<proteinExistence type="predicted"/>
<accession>A0ACC4AG68</accession>
<evidence type="ECO:0000313" key="2">
    <source>
        <dbReference type="Proteomes" id="UP000309997"/>
    </source>
</evidence>
<evidence type="ECO:0000313" key="1">
    <source>
        <dbReference type="EMBL" id="KAL3565172.1"/>
    </source>
</evidence>
<organism evidence="1 2">
    <name type="scientific">Populus alba</name>
    <name type="common">White poplar</name>
    <dbReference type="NCBI Taxonomy" id="43335"/>
    <lineage>
        <taxon>Eukaryota</taxon>
        <taxon>Viridiplantae</taxon>
        <taxon>Streptophyta</taxon>
        <taxon>Embryophyta</taxon>
        <taxon>Tracheophyta</taxon>
        <taxon>Spermatophyta</taxon>
        <taxon>Magnoliopsida</taxon>
        <taxon>eudicotyledons</taxon>
        <taxon>Gunneridae</taxon>
        <taxon>Pentapetalae</taxon>
        <taxon>rosids</taxon>
        <taxon>fabids</taxon>
        <taxon>Malpighiales</taxon>
        <taxon>Salicaceae</taxon>
        <taxon>Saliceae</taxon>
        <taxon>Populus</taxon>
    </lineage>
</organism>
<protein>
    <submittedName>
        <fullName evidence="1">Uncharacterized protein</fullName>
    </submittedName>
</protein>
<reference evidence="1 2" key="1">
    <citation type="journal article" date="2024" name="Plant Biotechnol. J.">
        <title>Genome and CRISPR/Cas9 system of a widespread forest tree (Populus alba) in the world.</title>
        <authorList>
            <person name="Liu Y.J."/>
            <person name="Jiang P.F."/>
            <person name="Han X.M."/>
            <person name="Li X.Y."/>
            <person name="Wang H.M."/>
            <person name="Wang Y.J."/>
            <person name="Wang X.X."/>
            <person name="Zeng Q.Y."/>
        </authorList>
    </citation>
    <scope>NUCLEOTIDE SEQUENCE [LARGE SCALE GENOMIC DNA]</scope>
    <source>
        <strain evidence="2">cv. PAL-ZL1</strain>
    </source>
</reference>
<sequence>MVEILGAIASVICPNPFKDDKIAWKLTPDGSFSARRSWDFTRKDWYNWGPLERSQATDIASLHGLRFTTVFPLREVILWLFLLCTCVEKDSAEVWLKKKNAGRRTVEFDWAKRKLQKKSFQLVLTSLAWRPTIYGITKNQRAHGHNWLPFAGFNQMDLSDCKMDVAYNLNSTRSSAESTVL</sequence>
<dbReference type="Proteomes" id="UP000309997">
    <property type="component" value="Unassembled WGS sequence"/>
</dbReference>